<name>A0AAN7BZ29_9PEZI</name>
<dbReference type="EMBL" id="MU865290">
    <property type="protein sequence ID" value="KAK4231862.1"/>
    <property type="molecule type" value="Genomic_DNA"/>
</dbReference>
<organism evidence="4 5">
    <name type="scientific">Podospora fimiseda</name>
    <dbReference type="NCBI Taxonomy" id="252190"/>
    <lineage>
        <taxon>Eukaryota</taxon>
        <taxon>Fungi</taxon>
        <taxon>Dikarya</taxon>
        <taxon>Ascomycota</taxon>
        <taxon>Pezizomycotina</taxon>
        <taxon>Sordariomycetes</taxon>
        <taxon>Sordariomycetidae</taxon>
        <taxon>Sordariales</taxon>
        <taxon>Podosporaceae</taxon>
        <taxon>Podospora</taxon>
    </lineage>
</organism>
<protein>
    <submittedName>
        <fullName evidence="4">Beta-lactamase/transpeptidase-like protein</fullName>
    </submittedName>
</protein>
<gene>
    <name evidence="4" type="ORF">QBC38DRAFT_464776</name>
</gene>
<dbReference type="AlphaFoldDB" id="A0AAN7BZ29"/>
<comment type="similarity">
    <text evidence="1">Belongs to the class-A beta-lactamase family.</text>
</comment>
<keyword evidence="5" id="KW-1185">Reference proteome</keyword>
<reference evidence="4" key="2">
    <citation type="submission" date="2023-05" db="EMBL/GenBank/DDBJ databases">
        <authorList>
            <consortium name="Lawrence Berkeley National Laboratory"/>
            <person name="Steindorff A."/>
            <person name="Hensen N."/>
            <person name="Bonometti L."/>
            <person name="Westerberg I."/>
            <person name="Brannstrom I.O."/>
            <person name="Guillou S."/>
            <person name="Cros-Aarteil S."/>
            <person name="Calhoun S."/>
            <person name="Haridas S."/>
            <person name="Kuo A."/>
            <person name="Mondo S."/>
            <person name="Pangilinan J."/>
            <person name="Riley R."/>
            <person name="Labutti K."/>
            <person name="Andreopoulos B."/>
            <person name="Lipzen A."/>
            <person name="Chen C."/>
            <person name="Yanf M."/>
            <person name="Daum C."/>
            <person name="Ng V."/>
            <person name="Clum A."/>
            <person name="Ohm R."/>
            <person name="Martin F."/>
            <person name="Silar P."/>
            <person name="Natvig D."/>
            <person name="Lalanne C."/>
            <person name="Gautier V."/>
            <person name="Ament-Velasquez S.L."/>
            <person name="Kruys A."/>
            <person name="Hutchinson M.I."/>
            <person name="Powell A.J."/>
            <person name="Barry K."/>
            <person name="Miller A.N."/>
            <person name="Grigoriev I.V."/>
            <person name="Debuchy R."/>
            <person name="Gladieux P."/>
            <person name="Thoren M.H."/>
            <person name="Johannesson H."/>
        </authorList>
    </citation>
    <scope>NUCLEOTIDE SEQUENCE</scope>
    <source>
        <strain evidence="4">CBS 990.96</strain>
    </source>
</reference>
<dbReference type="Gene3D" id="3.40.710.10">
    <property type="entry name" value="DD-peptidase/beta-lactamase superfamily"/>
    <property type="match status" value="1"/>
</dbReference>
<dbReference type="PANTHER" id="PTHR43283:SF17">
    <property type="entry name" value="(LOVD), PUTATIVE (AFU_ORTHOLOGUE AFUA_5G00920)-RELATED"/>
    <property type="match status" value="1"/>
</dbReference>
<evidence type="ECO:0000259" key="3">
    <source>
        <dbReference type="Pfam" id="PF00144"/>
    </source>
</evidence>
<evidence type="ECO:0000313" key="5">
    <source>
        <dbReference type="Proteomes" id="UP001301958"/>
    </source>
</evidence>
<sequence length="399" mass="44395">MADKLNSILQSHVAQEDNTTDKLLGASFILVNKNNTLFAGSSGRINQPYAASAPFTTTSFAWVASLTKLLTSISLLQLVERNLLTLDGDLRPLIPEFNTVQILRGFNDSNSPILEPNTSPLTLRHLLTHTSGYGYDMMHPNLTLWCRSTGHNQHAMSRAGWDTPLVFSPGREAGWAYGTGIDWAGIVLEEITGQTLGEYFREHLFKPLGIKDSTFKSKEITQELEKRKVKLSFRTEEKELEVGDVPIPVEAFEKESGGAGLWTTAEEYSRVLKAVLNGEILGKELMDEMFKRQLNEEQQVTLKKTLAENGMAPDYEGVEEDVEENFGLAGALNLKDLPGRRKGGSLMWSGMCNSHWWIDRESGIAGVLVVAVMPFGDSVVNKLYRELESVVYDEFVSIC</sequence>
<dbReference type="GO" id="GO:0016787">
    <property type="term" value="F:hydrolase activity"/>
    <property type="evidence" value="ECO:0007669"/>
    <property type="project" value="UniProtKB-KW"/>
</dbReference>
<dbReference type="Pfam" id="PF00144">
    <property type="entry name" value="Beta-lactamase"/>
    <property type="match status" value="1"/>
</dbReference>
<reference evidence="4" key="1">
    <citation type="journal article" date="2023" name="Mol. Phylogenet. Evol.">
        <title>Genome-scale phylogeny and comparative genomics of the fungal order Sordariales.</title>
        <authorList>
            <person name="Hensen N."/>
            <person name="Bonometti L."/>
            <person name="Westerberg I."/>
            <person name="Brannstrom I.O."/>
            <person name="Guillou S."/>
            <person name="Cros-Aarteil S."/>
            <person name="Calhoun S."/>
            <person name="Haridas S."/>
            <person name="Kuo A."/>
            <person name="Mondo S."/>
            <person name="Pangilinan J."/>
            <person name="Riley R."/>
            <person name="LaButti K."/>
            <person name="Andreopoulos B."/>
            <person name="Lipzen A."/>
            <person name="Chen C."/>
            <person name="Yan M."/>
            <person name="Daum C."/>
            <person name="Ng V."/>
            <person name="Clum A."/>
            <person name="Steindorff A."/>
            <person name="Ohm R.A."/>
            <person name="Martin F."/>
            <person name="Silar P."/>
            <person name="Natvig D.O."/>
            <person name="Lalanne C."/>
            <person name="Gautier V."/>
            <person name="Ament-Velasquez S.L."/>
            <person name="Kruys A."/>
            <person name="Hutchinson M.I."/>
            <person name="Powell A.J."/>
            <person name="Barry K."/>
            <person name="Miller A.N."/>
            <person name="Grigoriev I.V."/>
            <person name="Debuchy R."/>
            <person name="Gladieux P."/>
            <person name="Hiltunen Thoren M."/>
            <person name="Johannesson H."/>
        </authorList>
    </citation>
    <scope>NUCLEOTIDE SEQUENCE</scope>
    <source>
        <strain evidence="4">CBS 990.96</strain>
    </source>
</reference>
<evidence type="ECO:0000313" key="4">
    <source>
        <dbReference type="EMBL" id="KAK4231862.1"/>
    </source>
</evidence>
<feature type="domain" description="Beta-lactamase-related" evidence="3">
    <location>
        <begin position="16"/>
        <end position="380"/>
    </location>
</feature>
<dbReference type="InterPro" id="IPR012338">
    <property type="entry name" value="Beta-lactam/transpept-like"/>
</dbReference>
<dbReference type="SUPFAM" id="SSF56601">
    <property type="entry name" value="beta-lactamase/transpeptidase-like"/>
    <property type="match status" value="1"/>
</dbReference>
<evidence type="ECO:0000256" key="2">
    <source>
        <dbReference type="ARBA" id="ARBA00022801"/>
    </source>
</evidence>
<keyword evidence="2" id="KW-0378">Hydrolase</keyword>
<dbReference type="InterPro" id="IPR001466">
    <property type="entry name" value="Beta-lactam-related"/>
</dbReference>
<comment type="caution">
    <text evidence="4">The sequence shown here is derived from an EMBL/GenBank/DDBJ whole genome shotgun (WGS) entry which is preliminary data.</text>
</comment>
<dbReference type="PANTHER" id="PTHR43283">
    <property type="entry name" value="BETA-LACTAMASE-RELATED"/>
    <property type="match status" value="1"/>
</dbReference>
<dbReference type="Proteomes" id="UP001301958">
    <property type="component" value="Unassembled WGS sequence"/>
</dbReference>
<accession>A0AAN7BZ29</accession>
<evidence type="ECO:0000256" key="1">
    <source>
        <dbReference type="ARBA" id="ARBA00009009"/>
    </source>
</evidence>
<dbReference type="InterPro" id="IPR050789">
    <property type="entry name" value="Diverse_Enzym_Activities"/>
</dbReference>
<proteinExistence type="inferred from homology"/>